<keyword evidence="3" id="KW-0997">Cell inner membrane</keyword>
<feature type="transmembrane region" description="Helical" evidence="7">
    <location>
        <begin position="242"/>
        <end position="258"/>
    </location>
</feature>
<dbReference type="PANTHER" id="PTHR33362">
    <property type="entry name" value="SIALIC ACID TRAP TRANSPORTER PERMEASE PROTEIN SIAT-RELATED"/>
    <property type="match status" value="1"/>
</dbReference>
<dbReference type="AlphaFoldDB" id="A0A4R8MBH8"/>
<feature type="transmembrane region" description="Helical" evidence="7">
    <location>
        <begin position="53"/>
        <end position="71"/>
    </location>
</feature>
<evidence type="ECO:0000256" key="2">
    <source>
        <dbReference type="ARBA" id="ARBA00022475"/>
    </source>
</evidence>
<gene>
    <name evidence="9" type="ORF">C8D99_10244</name>
</gene>
<evidence type="ECO:0000256" key="1">
    <source>
        <dbReference type="ARBA" id="ARBA00004429"/>
    </source>
</evidence>
<evidence type="ECO:0000256" key="3">
    <source>
        <dbReference type="ARBA" id="ARBA00022519"/>
    </source>
</evidence>
<evidence type="ECO:0000256" key="4">
    <source>
        <dbReference type="ARBA" id="ARBA00022692"/>
    </source>
</evidence>
<feature type="transmembrane region" description="Helical" evidence="7">
    <location>
        <begin position="306"/>
        <end position="329"/>
    </location>
</feature>
<dbReference type="GO" id="GO:0022857">
    <property type="term" value="F:transmembrane transporter activity"/>
    <property type="evidence" value="ECO:0007669"/>
    <property type="project" value="TreeGrafter"/>
</dbReference>
<proteinExistence type="predicted"/>
<feature type="transmembrane region" description="Helical" evidence="7">
    <location>
        <begin position="214"/>
        <end position="236"/>
    </location>
</feature>
<dbReference type="Pfam" id="PF06808">
    <property type="entry name" value="DctM"/>
    <property type="match status" value="1"/>
</dbReference>
<feature type="transmembrane region" description="Helical" evidence="7">
    <location>
        <begin position="270"/>
        <end position="294"/>
    </location>
</feature>
<sequence length="428" mass="46497">MIVGLTFVLLLVLLFINAPVFVAILGSSIFYFVANNSLSWMMVVQRTISGLESIPLLAVPFFVMAGVFMNYTGITSRMIRFAEVLTGHMPGGLAQTNVVLSTLMGGLSGSSLADAAMQSKILVPEMEKRGYGKAFSSAVTGASALITPIIPPGIALIIYGFVGNVSIGRLFLAGVVPGVMTCLFMMVVVHFISKRRGYLPIYERRAGIREVFRAFREASWALFLPVVIVGGIRFGVFTPTEAGSIAILYALVLGTIVYREMTLKDLKTGLIETVTTTASIMLIIAAASSFAWILTWERVPQITANWVLSIVSSPGMFLLLINIFLLIVGMFIEGNAAMLVLIPIFMPMVQALGINDVHFGMVFIFNMAVGSLTPPMGTVMFTTCSITGAKIGDYIRESVPFYLVLLFCLLLITYIPQISLFLPNLLFN</sequence>
<feature type="transmembrane region" description="Helical" evidence="7">
    <location>
        <begin position="134"/>
        <end position="159"/>
    </location>
</feature>
<feature type="transmembrane region" description="Helical" evidence="7">
    <location>
        <begin position="401"/>
        <end position="422"/>
    </location>
</feature>
<dbReference type="Proteomes" id="UP000295066">
    <property type="component" value="Unassembled WGS sequence"/>
</dbReference>
<dbReference type="GO" id="GO:0005886">
    <property type="term" value="C:plasma membrane"/>
    <property type="evidence" value="ECO:0007669"/>
    <property type="project" value="UniProtKB-SubCell"/>
</dbReference>
<feature type="domain" description="TRAP C4-dicarboxylate transport system permease DctM subunit" evidence="8">
    <location>
        <begin position="7"/>
        <end position="418"/>
    </location>
</feature>
<comment type="subcellular location">
    <subcellularLocation>
        <location evidence="1">Cell inner membrane</location>
        <topology evidence="1">Multi-pass membrane protein</topology>
    </subcellularLocation>
</comment>
<evidence type="ECO:0000313" key="10">
    <source>
        <dbReference type="Proteomes" id="UP000295066"/>
    </source>
</evidence>
<feature type="transmembrane region" description="Helical" evidence="7">
    <location>
        <begin position="7"/>
        <end position="33"/>
    </location>
</feature>
<reference evidence="9 10" key="1">
    <citation type="submission" date="2019-03" db="EMBL/GenBank/DDBJ databases">
        <title>Genomic Encyclopedia of Type Strains, Phase IV (KMG-IV): sequencing the most valuable type-strain genomes for metagenomic binning, comparative biology and taxonomic classification.</title>
        <authorList>
            <person name="Goeker M."/>
        </authorList>
    </citation>
    <scope>NUCLEOTIDE SEQUENCE [LARGE SCALE GENOMIC DNA]</scope>
    <source>
        <strain evidence="9 10">DSM 25964</strain>
    </source>
</reference>
<feature type="transmembrane region" description="Helical" evidence="7">
    <location>
        <begin position="171"/>
        <end position="193"/>
    </location>
</feature>
<evidence type="ECO:0000256" key="5">
    <source>
        <dbReference type="ARBA" id="ARBA00022989"/>
    </source>
</evidence>
<organism evidence="9 10">
    <name type="scientific">Aminivibrio pyruvatiphilus</name>
    <dbReference type="NCBI Taxonomy" id="1005740"/>
    <lineage>
        <taxon>Bacteria</taxon>
        <taxon>Thermotogati</taxon>
        <taxon>Synergistota</taxon>
        <taxon>Synergistia</taxon>
        <taxon>Synergistales</taxon>
        <taxon>Aminobacteriaceae</taxon>
        <taxon>Aminivibrio</taxon>
    </lineage>
</organism>
<name>A0A4R8MBH8_9BACT</name>
<keyword evidence="5 7" id="KW-1133">Transmembrane helix</keyword>
<dbReference type="PIRSF" id="PIRSF006066">
    <property type="entry name" value="HI0050"/>
    <property type="match status" value="1"/>
</dbReference>
<protein>
    <submittedName>
        <fullName evidence="9">Tripartite ATP-independent transporter DctM subunit</fullName>
    </submittedName>
</protein>
<accession>A0A4R8MBH8</accession>
<feature type="transmembrane region" description="Helical" evidence="7">
    <location>
        <begin position="336"/>
        <end position="354"/>
    </location>
</feature>
<dbReference type="PANTHER" id="PTHR33362:SF4">
    <property type="entry name" value="2,3-DIKETO-L-GULONATE TRAP TRANSPORTER LARGE PERMEASE PROTEIN YIAN"/>
    <property type="match status" value="1"/>
</dbReference>
<dbReference type="EMBL" id="SORI01000002">
    <property type="protein sequence ID" value="TDY63063.1"/>
    <property type="molecule type" value="Genomic_DNA"/>
</dbReference>
<evidence type="ECO:0000313" key="9">
    <source>
        <dbReference type="EMBL" id="TDY63063.1"/>
    </source>
</evidence>
<dbReference type="RefSeq" id="WP_133955867.1">
    <property type="nucleotide sequence ID" value="NZ_SORI01000002.1"/>
</dbReference>
<evidence type="ECO:0000256" key="7">
    <source>
        <dbReference type="SAM" id="Phobius"/>
    </source>
</evidence>
<feature type="transmembrane region" description="Helical" evidence="7">
    <location>
        <begin position="360"/>
        <end position="389"/>
    </location>
</feature>
<keyword evidence="2" id="KW-1003">Cell membrane</keyword>
<evidence type="ECO:0000256" key="6">
    <source>
        <dbReference type="ARBA" id="ARBA00023136"/>
    </source>
</evidence>
<comment type="caution">
    <text evidence="9">The sequence shown here is derived from an EMBL/GenBank/DDBJ whole genome shotgun (WGS) entry which is preliminary data.</text>
</comment>
<dbReference type="OrthoDB" id="9772674at2"/>
<keyword evidence="4 7" id="KW-0812">Transmembrane</keyword>
<keyword evidence="6 7" id="KW-0472">Membrane</keyword>
<keyword evidence="10" id="KW-1185">Reference proteome</keyword>
<dbReference type="InterPro" id="IPR010656">
    <property type="entry name" value="DctM"/>
</dbReference>
<evidence type="ECO:0000259" key="8">
    <source>
        <dbReference type="Pfam" id="PF06808"/>
    </source>
</evidence>
<dbReference type="NCBIfam" id="TIGR00786">
    <property type="entry name" value="dctM"/>
    <property type="match status" value="1"/>
</dbReference>
<dbReference type="InterPro" id="IPR004681">
    <property type="entry name" value="TRAP_DctM"/>
</dbReference>